<dbReference type="SUPFAM" id="SSF55874">
    <property type="entry name" value="ATPase domain of HSP90 chaperone/DNA topoisomerase II/histidine kinase"/>
    <property type="match status" value="1"/>
</dbReference>
<dbReference type="AlphaFoldDB" id="A0A1G8T3L4"/>
<dbReference type="GO" id="GO:0004674">
    <property type="term" value="F:protein serine/threonine kinase activity"/>
    <property type="evidence" value="ECO:0007669"/>
    <property type="project" value="UniProtKB-KW"/>
</dbReference>
<dbReference type="PANTHER" id="PTHR35526:SF3">
    <property type="entry name" value="ANTI-SIGMA-F FACTOR RSBW"/>
    <property type="match status" value="1"/>
</dbReference>
<dbReference type="OrthoDB" id="5624604at2"/>
<dbReference type="Proteomes" id="UP000199527">
    <property type="component" value="Unassembled WGS sequence"/>
</dbReference>
<sequence length="144" mass="16028">MECCITLKGMASYDVVAMMAKSVAAMYELSALPQEDAGLVELAVAEIGNNVVEHAYGNRPGGSLEVHYRQQADGIEIVLVDEGIAMAELQRRWVIEPQLLAPDPDDPSTWLTSGRGLVIVDQVMDCQSYYRENERNYFRMTKQA</sequence>
<dbReference type="PANTHER" id="PTHR35526">
    <property type="entry name" value="ANTI-SIGMA-F FACTOR RSBW-RELATED"/>
    <property type="match status" value="1"/>
</dbReference>
<reference evidence="4" key="1">
    <citation type="submission" date="2016-10" db="EMBL/GenBank/DDBJ databases">
        <authorList>
            <person name="Varghese N."/>
            <person name="Submissions S."/>
        </authorList>
    </citation>
    <scope>NUCLEOTIDE SEQUENCE [LARGE SCALE GENOMIC DNA]</scope>
    <source>
        <strain evidence="4">DSM 23317</strain>
    </source>
</reference>
<dbReference type="InterPro" id="IPR003594">
    <property type="entry name" value="HATPase_dom"/>
</dbReference>
<dbReference type="RefSeq" id="WP_090365176.1">
    <property type="nucleotide sequence ID" value="NZ_FNEM01000007.1"/>
</dbReference>
<dbReference type="Pfam" id="PF13581">
    <property type="entry name" value="HATPase_c_2"/>
    <property type="match status" value="1"/>
</dbReference>
<keyword evidence="4" id="KW-1185">Reference proteome</keyword>
<dbReference type="InterPro" id="IPR036890">
    <property type="entry name" value="HATPase_C_sf"/>
</dbReference>
<gene>
    <name evidence="3" type="ORF">SAMN04488540_10797</name>
</gene>
<evidence type="ECO:0000313" key="3">
    <source>
        <dbReference type="EMBL" id="SDJ36053.1"/>
    </source>
</evidence>
<keyword evidence="1" id="KW-0723">Serine/threonine-protein kinase</keyword>
<organism evidence="3 4">
    <name type="scientific">Ferrimonas sediminum</name>
    <dbReference type="NCBI Taxonomy" id="718193"/>
    <lineage>
        <taxon>Bacteria</taxon>
        <taxon>Pseudomonadati</taxon>
        <taxon>Pseudomonadota</taxon>
        <taxon>Gammaproteobacteria</taxon>
        <taxon>Alteromonadales</taxon>
        <taxon>Ferrimonadaceae</taxon>
        <taxon>Ferrimonas</taxon>
    </lineage>
</organism>
<dbReference type="EMBL" id="FNEM01000007">
    <property type="protein sequence ID" value="SDJ36053.1"/>
    <property type="molecule type" value="Genomic_DNA"/>
</dbReference>
<accession>A0A1G8T3L4</accession>
<keyword evidence="3" id="KW-0418">Kinase</keyword>
<name>A0A1G8T3L4_9GAMM</name>
<dbReference type="InterPro" id="IPR050267">
    <property type="entry name" value="Anti-sigma-factor_SerPK"/>
</dbReference>
<keyword evidence="3" id="KW-0808">Transferase</keyword>
<evidence type="ECO:0000259" key="2">
    <source>
        <dbReference type="Pfam" id="PF13581"/>
    </source>
</evidence>
<protein>
    <submittedName>
        <fullName evidence="3">Serine/threonine-protein kinase RsbW</fullName>
    </submittedName>
</protein>
<evidence type="ECO:0000313" key="4">
    <source>
        <dbReference type="Proteomes" id="UP000199527"/>
    </source>
</evidence>
<feature type="domain" description="Histidine kinase/HSP90-like ATPase" evidence="2">
    <location>
        <begin position="16"/>
        <end position="142"/>
    </location>
</feature>
<dbReference type="Gene3D" id="3.30.565.10">
    <property type="entry name" value="Histidine kinase-like ATPase, C-terminal domain"/>
    <property type="match status" value="1"/>
</dbReference>
<dbReference type="CDD" id="cd16936">
    <property type="entry name" value="HATPase_RsbW-like"/>
    <property type="match status" value="1"/>
</dbReference>
<evidence type="ECO:0000256" key="1">
    <source>
        <dbReference type="ARBA" id="ARBA00022527"/>
    </source>
</evidence>
<proteinExistence type="predicted"/>